<keyword evidence="5" id="KW-1185">Reference proteome</keyword>
<dbReference type="STRING" id="5722.A2DU85"/>
<dbReference type="VEuPathDB" id="TrichDB:TVAG_278440"/>
<gene>
    <name evidence="4" type="ORF">TVAG_278440</name>
</gene>
<dbReference type="InterPro" id="IPR035983">
    <property type="entry name" value="Hect_E3_ubiquitin_ligase"/>
</dbReference>
<dbReference type="SMR" id="A2DU85"/>
<dbReference type="InParanoid" id="A2DU85"/>
<dbReference type="Pfam" id="PF00632">
    <property type="entry name" value="HECT"/>
    <property type="match status" value="1"/>
</dbReference>
<dbReference type="EMBL" id="DS113247">
    <property type="protein sequence ID" value="EAY16078.1"/>
    <property type="molecule type" value="Genomic_DNA"/>
</dbReference>
<reference evidence="4" key="1">
    <citation type="submission" date="2006-10" db="EMBL/GenBank/DDBJ databases">
        <authorList>
            <person name="Amadeo P."/>
            <person name="Zhao Q."/>
            <person name="Wortman J."/>
            <person name="Fraser-Liggett C."/>
            <person name="Carlton J."/>
        </authorList>
    </citation>
    <scope>NUCLEOTIDE SEQUENCE</scope>
    <source>
        <strain evidence="4">G3</strain>
    </source>
</reference>
<sequence length="222" mass="25505">MIQYKLSKTVGTENVTRFKKQYVFGYPCNDNQFECSPYTVYLPIGSYQIEALGARGSYASWKEGPSYPGYGFLTVIPLEYMKTLTQDIIEELLCGDNEISAYQLASILHFKGNYTLHNRMFIKCIEEMTNKERISLIRFITGFTSKPDKITVYFIDDGREHDMINGLLPYAHTCFKSIDMFLYTSYEVMLSKLRTAIEYGSFISDGVFNFAAYMGDINLNSD</sequence>
<dbReference type="Proteomes" id="UP000001542">
    <property type="component" value="Unassembled WGS sequence"/>
</dbReference>
<feature type="domain" description="HECT" evidence="3">
    <location>
        <begin position="71"/>
        <end position="211"/>
    </location>
</feature>
<name>A2DU85_TRIV3</name>
<evidence type="ECO:0000256" key="1">
    <source>
        <dbReference type="ARBA" id="ARBA00022786"/>
    </source>
</evidence>
<dbReference type="PANTHER" id="PTHR46654">
    <property type="entry name" value="E3 UBIQUITIN-PROTEIN LIGASE HECTD3"/>
    <property type="match status" value="1"/>
</dbReference>
<dbReference type="GO" id="GO:0004842">
    <property type="term" value="F:ubiquitin-protein transferase activity"/>
    <property type="evidence" value="ECO:0007669"/>
    <property type="project" value="InterPro"/>
</dbReference>
<evidence type="ECO:0000259" key="3">
    <source>
        <dbReference type="PROSITE" id="PS50237"/>
    </source>
</evidence>
<protein>
    <recommendedName>
        <fullName evidence="3">HECT domain-containing protein</fullName>
    </recommendedName>
</protein>
<dbReference type="OrthoDB" id="244640at2759"/>
<evidence type="ECO:0000313" key="5">
    <source>
        <dbReference type="Proteomes" id="UP000001542"/>
    </source>
</evidence>
<dbReference type="SUPFAM" id="SSF56204">
    <property type="entry name" value="Hect, E3 ligase catalytic domain"/>
    <property type="match status" value="1"/>
</dbReference>
<dbReference type="InterPro" id="IPR042469">
    <property type="entry name" value="HECTD3"/>
</dbReference>
<dbReference type="eggNOG" id="KOG0940">
    <property type="taxonomic scope" value="Eukaryota"/>
</dbReference>
<keyword evidence="1 2" id="KW-0833">Ubl conjugation pathway</keyword>
<dbReference type="PANTHER" id="PTHR46654:SF1">
    <property type="entry name" value="E3 UBIQUITIN-PROTEIN LIGASE HECTD3"/>
    <property type="match status" value="1"/>
</dbReference>
<feature type="active site" description="Glycyl thioester intermediate" evidence="2">
    <location>
        <position position="174"/>
    </location>
</feature>
<dbReference type="VEuPathDB" id="TrichDB:TVAGG3_0438210"/>
<organism evidence="4 5">
    <name type="scientific">Trichomonas vaginalis (strain ATCC PRA-98 / G3)</name>
    <dbReference type="NCBI Taxonomy" id="412133"/>
    <lineage>
        <taxon>Eukaryota</taxon>
        <taxon>Metamonada</taxon>
        <taxon>Parabasalia</taxon>
        <taxon>Trichomonadida</taxon>
        <taxon>Trichomonadidae</taxon>
        <taxon>Trichomonas</taxon>
    </lineage>
</organism>
<proteinExistence type="predicted"/>
<reference evidence="4" key="2">
    <citation type="journal article" date="2007" name="Science">
        <title>Draft genome sequence of the sexually transmitted pathogen Trichomonas vaginalis.</title>
        <authorList>
            <person name="Carlton J.M."/>
            <person name="Hirt R.P."/>
            <person name="Silva J.C."/>
            <person name="Delcher A.L."/>
            <person name="Schatz M."/>
            <person name="Zhao Q."/>
            <person name="Wortman J.R."/>
            <person name="Bidwell S.L."/>
            <person name="Alsmark U.C.M."/>
            <person name="Besteiro S."/>
            <person name="Sicheritz-Ponten T."/>
            <person name="Noel C.J."/>
            <person name="Dacks J.B."/>
            <person name="Foster P.G."/>
            <person name="Simillion C."/>
            <person name="Van de Peer Y."/>
            <person name="Miranda-Saavedra D."/>
            <person name="Barton G.J."/>
            <person name="Westrop G.D."/>
            <person name="Mueller S."/>
            <person name="Dessi D."/>
            <person name="Fiori P.L."/>
            <person name="Ren Q."/>
            <person name="Paulsen I."/>
            <person name="Zhang H."/>
            <person name="Bastida-Corcuera F.D."/>
            <person name="Simoes-Barbosa A."/>
            <person name="Brown M.T."/>
            <person name="Hayes R.D."/>
            <person name="Mukherjee M."/>
            <person name="Okumura C.Y."/>
            <person name="Schneider R."/>
            <person name="Smith A.J."/>
            <person name="Vanacova S."/>
            <person name="Villalvazo M."/>
            <person name="Haas B.J."/>
            <person name="Pertea M."/>
            <person name="Feldblyum T.V."/>
            <person name="Utterback T.R."/>
            <person name="Shu C.L."/>
            <person name="Osoegawa K."/>
            <person name="de Jong P.J."/>
            <person name="Hrdy I."/>
            <person name="Horvathova L."/>
            <person name="Zubacova Z."/>
            <person name="Dolezal P."/>
            <person name="Malik S.B."/>
            <person name="Logsdon J.M. Jr."/>
            <person name="Henze K."/>
            <person name="Gupta A."/>
            <person name="Wang C.C."/>
            <person name="Dunne R.L."/>
            <person name="Upcroft J.A."/>
            <person name="Upcroft P."/>
            <person name="White O."/>
            <person name="Salzberg S.L."/>
            <person name="Tang P."/>
            <person name="Chiu C.-H."/>
            <person name="Lee Y.-S."/>
            <person name="Embley T.M."/>
            <person name="Coombs G.H."/>
            <person name="Mottram J.C."/>
            <person name="Tachezy J."/>
            <person name="Fraser-Liggett C.M."/>
            <person name="Johnson P.J."/>
        </authorList>
    </citation>
    <scope>NUCLEOTIDE SEQUENCE [LARGE SCALE GENOMIC DNA]</scope>
    <source>
        <strain evidence="4">G3</strain>
    </source>
</reference>
<dbReference type="RefSeq" id="XP_001328301.1">
    <property type="nucleotide sequence ID" value="XM_001328266.1"/>
</dbReference>
<dbReference type="PROSITE" id="PS50237">
    <property type="entry name" value="HECT"/>
    <property type="match status" value="1"/>
</dbReference>
<accession>A2DU85</accession>
<dbReference type="InterPro" id="IPR000569">
    <property type="entry name" value="HECT_dom"/>
</dbReference>
<evidence type="ECO:0000313" key="4">
    <source>
        <dbReference type="EMBL" id="EAY16078.1"/>
    </source>
</evidence>
<dbReference type="Gene3D" id="3.30.2410.10">
    <property type="entry name" value="Hect, E3 ligase catalytic domain"/>
    <property type="match status" value="1"/>
</dbReference>
<dbReference type="KEGG" id="tva:4774085"/>
<evidence type="ECO:0000256" key="2">
    <source>
        <dbReference type="PROSITE-ProRule" id="PRU00104"/>
    </source>
</evidence>
<dbReference type="AlphaFoldDB" id="A2DU85"/>